<reference evidence="1 2" key="1">
    <citation type="journal article" date="2020" name="Phytopathology">
        <title>Genome Sequence Resources of Colletotrichum truncatum, C. plurivorum, C. musicola, and C. sojae: Four Species Pathogenic to Soybean (Glycine max).</title>
        <authorList>
            <person name="Rogerio F."/>
            <person name="Boufleur T.R."/>
            <person name="Ciampi-Guillardi M."/>
            <person name="Sukno S.A."/>
            <person name="Thon M.R."/>
            <person name="Massola Junior N.S."/>
            <person name="Baroncelli R."/>
        </authorList>
    </citation>
    <scope>NUCLEOTIDE SEQUENCE [LARGE SCALE GENOMIC DNA]</scope>
    <source>
        <strain evidence="1 2">CMES1059</strain>
    </source>
</reference>
<evidence type="ECO:0000313" key="2">
    <source>
        <dbReference type="Proteomes" id="UP000805649"/>
    </source>
</evidence>
<dbReference type="EMBL" id="VUJX02000008">
    <property type="protein sequence ID" value="KAL0932677.1"/>
    <property type="molecule type" value="Genomic_DNA"/>
</dbReference>
<sequence>MISHSVHRNADSTRGLDHHDAEVAYPSMPPKEQNGSISGLTSDETESDSRMEDITFEEVPPIGLAWDGPGDPGNPLNWPASKRRMHIITIAFYTLITNLASTMFAPAATQLASEFHITDSTVVSLAVSIFVLGFALGPLLLAPLSELYGRLPVYIASGVGFIAFLFGSAFATDIGSFIAFRLLCGCSGAAPLAIGLGSLADITPPKDRVKWMGLFILGPMLGPVIGPIAGGFISENIGWRWAFRVLLIASGVAAFMCFFWLRETYAPVILRHRAERRKKGLSGNAAIMPPGEAVISRLFHDMTRPMRLLIFSPIVLFLSLYAAFAFGLMFLLFTTFSTVFKKQYGFSTGITGLTYLGLGIGVFVGLFTQTVLGQKIVESHTRKRGSTRPEDRLAFMAYVAPVLPIGLFWYGWSVEARTHWIVPILGNLPVGFGFVSIMMPQMIYLLEIFGAEAGASAVAANTVFRSLVGALLPLAGPTMYENLGYGWGNSLLAFLAIAFIPVPWILYLYGDKIRKSRKIDI</sequence>
<accession>A0ACC3YLJ6</accession>
<organism evidence="1 2">
    <name type="scientific">Colletotrichum truncatum</name>
    <name type="common">Anthracnose fungus</name>
    <name type="synonym">Colletotrichum capsici</name>
    <dbReference type="NCBI Taxonomy" id="5467"/>
    <lineage>
        <taxon>Eukaryota</taxon>
        <taxon>Fungi</taxon>
        <taxon>Dikarya</taxon>
        <taxon>Ascomycota</taxon>
        <taxon>Pezizomycotina</taxon>
        <taxon>Sordariomycetes</taxon>
        <taxon>Hypocreomycetidae</taxon>
        <taxon>Glomerellales</taxon>
        <taxon>Glomerellaceae</taxon>
        <taxon>Colletotrichum</taxon>
        <taxon>Colletotrichum truncatum species complex</taxon>
    </lineage>
</organism>
<dbReference type="Proteomes" id="UP000805649">
    <property type="component" value="Unassembled WGS sequence"/>
</dbReference>
<protein>
    <submittedName>
        <fullName evidence="1">Fluconazole resistance protein 1</fullName>
    </submittedName>
</protein>
<comment type="caution">
    <text evidence="1">The sequence shown here is derived from an EMBL/GenBank/DDBJ whole genome shotgun (WGS) entry which is preliminary data.</text>
</comment>
<name>A0ACC3YLJ6_COLTU</name>
<evidence type="ECO:0000313" key="1">
    <source>
        <dbReference type="EMBL" id="KAL0932677.1"/>
    </source>
</evidence>
<gene>
    <name evidence="1" type="ORF">CTRU02_211640</name>
</gene>
<proteinExistence type="predicted"/>
<keyword evidence="2" id="KW-1185">Reference proteome</keyword>